<dbReference type="Pfam" id="PF17201">
    <property type="entry name" value="Cache_3-Cache_2"/>
    <property type="match status" value="1"/>
</dbReference>
<keyword evidence="2" id="KW-0472">Membrane</keyword>
<evidence type="ECO:0000259" key="3">
    <source>
        <dbReference type="Pfam" id="PF17201"/>
    </source>
</evidence>
<keyword evidence="1" id="KW-0175">Coiled coil</keyword>
<feature type="transmembrane region" description="Helical" evidence="2">
    <location>
        <begin position="18"/>
        <end position="37"/>
    </location>
</feature>
<feature type="transmembrane region" description="Helical" evidence="2">
    <location>
        <begin position="624"/>
        <end position="643"/>
    </location>
</feature>
<dbReference type="AlphaFoldDB" id="A0A0L6JHL1"/>
<feature type="transmembrane region" description="Helical" evidence="2">
    <location>
        <begin position="354"/>
        <end position="376"/>
    </location>
</feature>
<dbReference type="Proteomes" id="UP000036923">
    <property type="component" value="Unassembled WGS sequence"/>
</dbReference>
<evidence type="ECO:0000256" key="1">
    <source>
        <dbReference type="SAM" id="Coils"/>
    </source>
</evidence>
<evidence type="ECO:0000256" key="2">
    <source>
        <dbReference type="SAM" id="Phobius"/>
    </source>
</evidence>
<dbReference type="SUPFAM" id="SSF103190">
    <property type="entry name" value="Sensory domain-like"/>
    <property type="match status" value="1"/>
</dbReference>
<dbReference type="CDD" id="cd12912">
    <property type="entry name" value="PDC2_MCP_like"/>
    <property type="match status" value="1"/>
</dbReference>
<dbReference type="STRING" id="398512.Bccel_0606"/>
<dbReference type="OrthoDB" id="9814363at2"/>
<dbReference type="InterPro" id="IPR029151">
    <property type="entry name" value="Sensor-like_sf"/>
</dbReference>
<reference evidence="5" key="1">
    <citation type="submission" date="2015-07" db="EMBL/GenBank/DDBJ databases">
        <title>Near-Complete Genome Sequence of the Cellulolytic Bacterium Bacteroides (Pseudobacteroides) cellulosolvens ATCC 35603.</title>
        <authorList>
            <person name="Dassa B."/>
            <person name="Utturkar S.M."/>
            <person name="Klingeman D.M."/>
            <person name="Hurt R.A."/>
            <person name="Keller M."/>
            <person name="Xu J."/>
            <person name="Reddy Y.H.K."/>
            <person name="Borovok I."/>
            <person name="Grinberg I.R."/>
            <person name="Lamed R."/>
            <person name="Zhivin O."/>
            <person name="Bayer E.A."/>
            <person name="Brown S.D."/>
        </authorList>
    </citation>
    <scope>NUCLEOTIDE SEQUENCE [LARGE SCALE GENOMIC DNA]</scope>
    <source>
        <strain evidence="5">DSM 2933</strain>
    </source>
</reference>
<keyword evidence="2" id="KW-0812">Transmembrane</keyword>
<feature type="transmembrane region" description="Helical" evidence="2">
    <location>
        <begin position="699"/>
        <end position="716"/>
    </location>
</feature>
<proteinExistence type="predicted"/>
<evidence type="ECO:0000313" key="5">
    <source>
        <dbReference type="Proteomes" id="UP000036923"/>
    </source>
</evidence>
<sequence length="717" mass="83140">MNISSKPISKYILKDPKIIIKSVLLILVLALSVIFIYQIDQYLSKIKEIEDNAKEKIVKAKTLDAISQLDNEFSQLKDIAEDLAKKLSDKLNDSSITNQNEIDYLLKESIKEKLGSKSKFANAVGIAYKEGYGNLFSRILRRRKGDIITMRKGYEERPFFFEPIKERKGVWIEPHVGVESEDLIIAYSTPFYKKTSKGLQAEPIGVVFVNYSWNDIKEIMQEISLGNTGYGFILSQKEKAFIAHPLDEYIRNHIKVDNMKNDGSLKKAIKKSLNNNEKDKTEIIDFDNNGNEAWLLCDKIPSTQWTFGAVFIKNEIIDVKIVRRLLINIIICLIIFLTILNFLIFKIYIFNIKYIWRIAIITGVILAAGIGAIWFLSYTKQDNEISVAPMNNEKLGEILNDNKVTKIPVGLDIQSIEFSNANNVEIKGLIWEKINDESQTVKFITNDDKKIEECKIEFLDAVSEPFEFILRKNKYIYWSFKCKLSQNYNYKKYPLDSKMIRLRMIFKQNIEQNKVMLTPDMSSYMYTNSLSLPGINPHIVLAGMTPTRSYFEYNFDSSYFKTNDQIHDQTDDFPELDFTFFVQRSFLNPFISNLLPLLIIAGIIFTTLLMLTRKRVSRDLHGQLSTQLMASCGTMAFSVIMAHSQLRGSLIIKDIMYLDWFYFVIYIIILFTVIDAYLFWTRPESSWIVYENNIVAKLIFWPFLLASFFIVTLCVLY</sequence>
<accession>A0A0L6JHL1</accession>
<feature type="domain" description="Cache 3/Cache 2 fusion" evidence="3">
    <location>
        <begin position="204"/>
        <end position="318"/>
    </location>
</feature>
<dbReference type="InterPro" id="IPR033462">
    <property type="entry name" value="Cache_3-Cache_2"/>
</dbReference>
<dbReference type="eggNOG" id="COG2770">
    <property type="taxonomic scope" value="Bacteria"/>
</dbReference>
<feature type="transmembrane region" description="Helical" evidence="2">
    <location>
        <begin position="325"/>
        <end position="348"/>
    </location>
</feature>
<comment type="caution">
    <text evidence="4">The sequence shown here is derived from an EMBL/GenBank/DDBJ whole genome shotgun (WGS) entry which is preliminary data.</text>
</comment>
<gene>
    <name evidence="4" type="ORF">Bccel_0606</name>
</gene>
<feature type="transmembrane region" description="Helical" evidence="2">
    <location>
        <begin position="655"/>
        <end position="679"/>
    </location>
</feature>
<protein>
    <submittedName>
        <fullName evidence="4">Cache domain containing protein</fullName>
    </submittedName>
</protein>
<dbReference type="Gene3D" id="3.30.450.20">
    <property type="entry name" value="PAS domain"/>
    <property type="match status" value="2"/>
</dbReference>
<feature type="coiled-coil region" evidence="1">
    <location>
        <begin position="39"/>
        <end position="86"/>
    </location>
</feature>
<evidence type="ECO:0000313" key="4">
    <source>
        <dbReference type="EMBL" id="KNY25346.1"/>
    </source>
</evidence>
<dbReference type="RefSeq" id="WP_036943904.1">
    <property type="nucleotide sequence ID" value="NZ_JQKC01000024.1"/>
</dbReference>
<organism evidence="4 5">
    <name type="scientific">Pseudobacteroides cellulosolvens ATCC 35603 = DSM 2933</name>
    <dbReference type="NCBI Taxonomy" id="398512"/>
    <lineage>
        <taxon>Bacteria</taxon>
        <taxon>Bacillati</taxon>
        <taxon>Bacillota</taxon>
        <taxon>Clostridia</taxon>
        <taxon>Eubacteriales</taxon>
        <taxon>Oscillospiraceae</taxon>
        <taxon>Pseudobacteroides</taxon>
    </lineage>
</organism>
<feature type="transmembrane region" description="Helical" evidence="2">
    <location>
        <begin position="594"/>
        <end position="612"/>
    </location>
</feature>
<keyword evidence="2" id="KW-1133">Transmembrane helix</keyword>
<dbReference type="EMBL" id="LGTC01000001">
    <property type="protein sequence ID" value="KNY25346.1"/>
    <property type="molecule type" value="Genomic_DNA"/>
</dbReference>
<keyword evidence="5" id="KW-1185">Reference proteome</keyword>
<name>A0A0L6JHL1_9FIRM</name>